<dbReference type="AlphaFoldDB" id="A0A0K0GPD4"/>
<dbReference type="EMBL" id="CP000967">
    <property type="protein sequence ID" value="ACD60799.1"/>
    <property type="molecule type" value="Genomic_DNA"/>
</dbReference>
<protein>
    <submittedName>
        <fullName evidence="1">Uncharacterized protein</fullName>
    </submittedName>
</protein>
<gene>
    <name evidence="1" type="ordered locus">PXO_06044</name>
</gene>
<sequence length="45" mass="4749">MSFDLTLKPASCIGPEQQGKNIATATHATTKVRSTNAFVGGRTLE</sequence>
<name>A0A0K0GPD4_XANOP</name>
<evidence type="ECO:0000313" key="2">
    <source>
        <dbReference type="Proteomes" id="UP000001740"/>
    </source>
</evidence>
<reference evidence="1 2" key="1">
    <citation type="journal article" date="2008" name="BMC Genomics">
        <title>Genome sequence and rapid evolution of the rice pathogen Xanthomonas oryzae pv. oryzae PXO99A.</title>
        <authorList>
            <person name="Salzberg S.L."/>
            <person name="Sommer D.D."/>
            <person name="Schatz M.C."/>
            <person name="Phillippy A.M."/>
            <person name="Rabinowicz P.D."/>
            <person name="Tsuge S."/>
            <person name="Furutani A."/>
            <person name="Ochiai H."/>
            <person name="Delcher A.L."/>
            <person name="Kelley D."/>
            <person name="Madupu R."/>
            <person name="Puiu D."/>
            <person name="Radune D."/>
            <person name="Shumway M."/>
            <person name="Trapnell C."/>
            <person name="Aparna G."/>
            <person name="Jha G."/>
            <person name="Pandey A."/>
            <person name="Patil P.B."/>
            <person name="Ishihara H."/>
            <person name="Meyer D.F."/>
            <person name="Szurek B."/>
            <person name="Verdier V."/>
            <person name="Koebnik R."/>
            <person name="Dow J.M."/>
            <person name="Ryan R.P."/>
            <person name="Hirata H."/>
            <person name="Tsuyumu S."/>
            <person name="Won Lee S."/>
            <person name="Seo Y.S."/>
            <person name="Sriariyanum M."/>
            <person name="Ronald P.C."/>
            <person name="Sonti R.V."/>
            <person name="Van Sluys M.A."/>
            <person name="Leach J.E."/>
            <person name="White F.F."/>
            <person name="Bogdanove A.J."/>
        </authorList>
    </citation>
    <scope>NUCLEOTIDE SEQUENCE [LARGE SCALE GENOMIC DNA]</scope>
    <source>
        <strain evidence="1 2">PXO99A</strain>
    </source>
</reference>
<dbReference type="KEGG" id="xop:PXO_06044"/>
<accession>A0A0K0GPD4</accession>
<dbReference type="HOGENOM" id="CLU_3207020_0_0_6"/>
<organism evidence="1 2">
    <name type="scientific">Xanthomonas oryzae pv. oryzae (strain PXO99A)</name>
    <dbReference type="NCBI Taxonomy" id="360094"/>
    <lineage>
        <taxon>Bacteria</taxon>
        <taxon>Pseudomonadati</taxon>
        <taxon>Pseudomonadota</taxon>
        <taxon>Gammaproteobacteria</taxon>
        <taxon>Lysobacterales</taxon>
        <taxon>Lysobacteraceae</taxon>
        <taxon>Xanthomonas</taxon>
    </lineage>
</organism>
<proteinExistence type="predicted"/>
<dbReference type="Proteomes" id="UP000001740">
    <property type="component" value="Chromosome"/>
</dbReference>
<evidence type="ECO:0000313" key="1">
    <source>
        <dbReference type="EMBL" id="ACD60799.1"/>
    </source>
</evidence>